<evidence type="ECO:0000313" key="13">
    <source>
        <dbReference type="Proteomes" id="UP000050502"/>
    </source>
</evidence>
<evidence type="ECO:0000256" key="6">
    <source>
        <dbReference type="ARBA" id="ARBA00022989"/>
    </source>
</evidence>
<dbReference type="PANTHER" id="PTHR23522">
    <property type="entry name" value="BLL5896 PROTEIN"/>
    <property type="match status" value="1"/>
</dbReference>
<keyword evidence="4" id="KW-0997">Cell inner membrane</keyword>
<name>A0A0M9UCG4_9CHLR</name>
<dbReference type="Gene3D" id="1.20.1250.20">
    <property type="entry name" value="MFS general substrate transporter like domains"/>
    <property type="match status" value="2"/>
</dbReference>
<dbReference type="InterPro" id="IPR005829">
    <property type="entry name" value="Sugar_transporter_CS"/>
</dbReference>
<evidence type="ECO:0000256" key="1">
    <source>
        <dbReference type="ARBA" id="ARBA00004429"/>
    </source>
</evidence>
<reference evidence="10 12" key="1">
    <citation type="journal article" date="2015" name="Genome Announc.">
        <title>Draft Genome Sequence of a Heterotrophic Facultative Anaerobic Thermophilic Bacterium, Ardenticatena maritima Strain 110ST.</title>
        <authorList>
            <person name="Kawaichi S."/>
            <person name="Yoshida T."/>
            <person name="Sako Y."/>
            <person name="Nakamura R."/>
        </authorList>
    </citation>
    <scope>NUCLEOTIDE SEQUENCE [LARGE SCALE GENOMIC DNA]</scope>
    <source>
        <strain evidence="10 12">110S</strain>
    </source>
</reference>
<dbReference type="FunCoup" id="A0A0M9UCG4">
    <property type="interactions" value="41"/>
</dbReference>
<dbReference type="OrthoDB" id="140901at2"/>
<organism evidence="10 12">
    <name type="scientific">Ardenticatena maritima</name>
    <dbReference type="NCBI Taxonomy" id="872965"/>
    <lineage>
        <taxon>Bacteria</taxon>
        <taxon>Bacillati</taxon>
        <taxon>Chloroflexota</taxon>
        <taxon>Ardenticatenia</taxon>
        <taxon>Ardenticatenales</taxon>
        <taxon>Ardenticatenaceae</taxon>
        <taxon>Ardenticatena</taxon>
    </lineage>
</organism>
<dbReference type="Pfam" id="PF12832">
    <property type="entry name" value="MFS_1_like"/>
    <property type="match status" value="1"/>
</dbReference>
<sequence length="401" mass="43722">MSNPSLTLSTTCQCEPATPPARLWSLGAAYFFYFMALGAIFPFLPLYYARLGLNDEQIGLLAAVVTAVSVPMSLVWGTLADNVSSERRLLQAILLGVALALFALSRVDSFALVFVVVIVYGALNSATVPLLDGLTIESVRAYGRSSFGEIRVWGSIGWTLATLLTGKILEWTFFEMFFWLGIGLLVMTFFTTPFHPERGQRAKASLREGVRDVLKPPFTFMLAALLLLGIAMSAANNFYSLFLNRMGASETLVGVAWAIGSLSEIPVVFYASRLTQRFGSARILQVAFLVFALRWFLYVVSPSPGWAVAVQVLHGLSFGTFLVGSMGLLAELIPSERRATAQFLFMGTVYGLGSLFGATSGGMFVERFGVRALYMVTPLLALAGWGVFVATVQRRLQQKTV</sequence>
<feature type="transmembrane region" description="Helical" evidence="8">
    <location>
        <begin position="283"/>
        <end position="300"/>
    </location>
</feature>
<dbReference type="PROSITE" id="PS50850">
    <property type="entry name" value="MFS"/>
    <property type="match status" value="2"/>
</dbReference>
<dbReference type="InParanoid" id="A0A0M9UCG4"/>
<reference evidence="12" key="3">
    <citation type="submission" date="2015-08" db="EMBL/GenBank/DDBJ databases">
        <title>Draft Genome Sequence of a Heterotrophic Facultative Anaerobic Bacterium Ardenticatena maritima Strain 110S.</title>
        <authorList>
            <person name="Kawaichi S."/>
            <person name="Yoshida T."/>
            <person name="Sako Y."/>
            <person name="Nakamura R."/>
        </authorList>
    </citation>
    <scope>NUCLEOTIDE SEQUENCE [LARGE SCALE GENOMIC DNA]</scope>
    <source>
        <strain evidence="12">110S</strain>
    </source>
</reference>
<dbReference type="InterPro" id="IPR026032">
    <property type="entry name" value="HcaT-like"/>
</dbReference>
<feature type="transmembrane region" description="Helical" evidence="8">
    <location>
        <begin position="342"/>
        <end position="365"/>
    </location>
</feature>
<dbReference type="AlphaFoldDB" id="A0A0M9UCG4"/>
<protein>
    <submittedName>
        <fullName evidence="10">MFS transporter, PPP family, 3-phenylpropionic acid transporter</fullName>
    </submittedName>
</protein>
<feature type="transmembrane region" description="Helical" evidence="8">
    <location>
        <begin position="111"/>
        <end position="131"/>
    </location>
</feature>
<dbReference type="PANTHER" id="PTHR23522:SF10">
    <property type="entry name" value="3-PHENYLPROPIONIC ACID TRANSPORTER-RELATED"/>
    <property type="match status" value="1"/>
</dbReference>
<feature type="transmembrane region" description="Helical" evidence="8">
    <location>
        <begin position="306"/>
        <end position="330"/>
    </location>
</feature>
<evidence type="ECO:0000313" key="10">
    <source>
        <dbReference type="EMBL" id="GAP62830.1"/>
    </source>
</evidence>
<dbReference type="Proteomes" id="UP000050502">
    <property type="component" value="Unassembled WGS sequence"/>
</dbReference>
<dbReference type="GO" id="GO:0015528">
    <property type="term" value="F:lactose:proton symporter activity"/>
    <property type="evidence" value="ECO:0007669"/>
    <property type="project" value="TreeGrafter"/>
</dbReference>
<feature type="transmembrane region" description="Helical" evidence="8">
    <location>
        <begin position="176"/>
        <end position="196"/>
    </location>
</feature>
<evidence type="ECO:0000256" key="7">
    <source>
        <dbReference type="ARBA" id="ARBA00023136"/>
    </source>
</evidence>
<comment type="subcellular location">
    <subcellularLocation>
        <location evidence="1">Cell inner membrane</location>
        <topology evidence="1">Multi-pass membrane protein</topology>
    </subcellularLocation>
</comment>
<evidence type="ECO:0000256" key="3">
    <source>
        <dbReference type="ARBA" id="ARBA00022475"/>
    </source>
</evidence>
<dbReference type="GO" id="GO:0030395">
    <property type="term" value="F:lactose binding"/>
    <property type="evidence" value="ECO:0007669"/>
    <property type="project" value="TreeGrafter"/>
</dbReference>
<feature type="transmembrane region" description="Helical" evidence="8">
    <location>
        <begin position="371"/>
        <end position="392"/>
    </location>
</feature>
<dbReference type="RefSeq" id="WP_054492727.1">
    <property type="nucleotide sequence ID" value="NZ_BBZA01000087.1"/>
</dbReference>
<evidence type="ECO:0000256" key="4">
    <source>
        <dbReference type="ARBA" id="ARBA00022519"/>
    </source>
</evidence>
<feature type="domain" description="Major facilitator superfamily (MFS) profile" evidence="9">
    <location>
        <begin position="217"/>
        <end position="401"/>
    </location>
</feature>
<proteinExistence type="predicted"/>
<evidence type="ECO:0000313" key="12">
    <source>
        <dbReference type="Proteomes" id="UP000037784"/>
    </source>
</evidence>
<dbReference type="EMBL" id="BBZA01000087">
    <property type="protein sequence ID" value="GAP62830.1"/>
    <property type="molecule type" value="Genomic_DNA"/>
</dbReference>
<keyword evidence="3" id="KW-1003">Cell membrane</keyword>
<keyword evidence="2" id="KW-0813">Transport</keyword>
<feature type="transmembrane region" description="Helical" evidence="8">
    <location>
        <begin position="89"/>
        <end position="105"/>
    </location>
</feature>
<feature type="transmembrane region" description="Helical" evidence="8">
    <location>
        <begin position="60"/>
        <end position="77"/>
    </location>
</feature>
<evidence type="ECO:0000259" key="9">
    <source>
        <dbReference type="PROSITE" id="PS50850"/>
    </source>
</evidence>
<dbReference type="GO" id="GO:0005886">
    <property type="term" value="C:plasma membrane"/>
    <property type="evidence" value="ECO:0007669"/>
    <property type="project" value="UniProtKB-SubCell"/>
</dbReference>
<evidence type="ECO:0000256" key="8">
    <source>
        <dbReference type="SAM" id="Phobius"/>
    </source>
</evidence>
<gene>
    <name evidence="10" type="primary">hcaT</name>
    <name evidence="10" type="ORF">ARMA_1253</name>
    <name evidence="11" type="ORF">SE16_13730</name>
</gene>
<reference evidence="11 13" key="2">
    <citation type="submission" date="2015-07" db="EMBL/GenBank/DDBJ databases">
        <title>Whole genome sequence of Ardenticatena maritima DSM 23922.</title>
        <authorList>
            <person name="Hemp J."/>
            <person name="Ward L.M."/>
            <person name="Pace L.A."/>
            <person name="Fischer W.W."/>
        </authorList>
    </citation>
    <scope>NUCLEOTIDE SEQUENCE [LARGE SCALE GENOMIC DNA]</scope>
    <source>
        <strain evidence="11 13">110S</strain>
    </source>
</reference>
<dbReference type="Proteomes" id="UP000037784">
    <property type="component" value="Unassembled WGS sequence"/>
</dbReference>
<dbReference type="InterPro" id="IPR024989">
    <property type="entry name" value="MFS_assoc_dom"/>
</dbReference>
<feature type="transmembrane region" description="Helical" evidence="8">
    <location>
        <begin position="30"/>
        <end position="48"/>
    </location>
</feature>
<keyword evidence="12" id="KW-1185">Reference proteome</keyword>
<feature type="transmembrane region" description="Helical" evidence="8">
    <location>
        <begin position="251"/>
        <end position="271"/>
    </location>
</feature>
<dbReference type="PIRSF" id="PIRSF004925">
    <property type="entry name" value="HcaT"/>
    <property type="match status" value="1"/>
</dbReference>
<keyword evidence="7 8" id="KW-0472">Membrane</keyword>
<dbReference type="PROSITE" id="PS00217">
    <property type="entry name" value="SUGAR_TRANSPORT_2"/>
    <property type="match status" value="1"/>
</dbReference>
<evidence type="ECO:0000256" key="5">
    <source>
        <dbReference type="ARBA" id="ARBA00022692"/>
    </source>
</evidence>
<dbReference type="SUPFAM" id="SSF103473">
    <property type="entry name" value="MFS general substrate transporter"/>
    <property type="match status" value="1"/>
</dbReference>
<dbReference type="EMBL" id="LGKN01000009">
    <property type="protein sequence ID" value="KPL86373.1"/>
    <property type="molecule type" value="Genomic_DNA"/>
</dbReference>
<keyword evidence="6 8" id="KW-1133">Transmembrane helix</keyword>
<dbReference type="STRING" id="872965.SE16_13730"/>
<dbReference type="InterPro" id="IPR020846">
    <property type="entry name" value="MFS_dom"/>
</dbReference>
<evidence type="ECO:0000313" key="11">
    <source>
        <dbReference type="EMBL" id="KPL86373.1"/>
    </source>
</evidence>
<dbReference type="InterPro" id="IPR036259">
    <property type="entry name" value="MFS_trans_sf"/>
</dbReference>
<feature type="domain" description="Major facilitator superfamily (MFS) profile" evidence="9">
    <location>
        <begin position="1"/>
        <end position="199"/>
    </location>
</feature>
<keyword evidence="5 8" id="KW-0812">Transmembrane</keyword>
<dbReference type="NCBIfam" id="NF037955">
    <property type="entry name" value="mfs"/>
    <property type="match status" value="1"/>
</dbReference>
<accession>A0A0M9UCG4</accession>
<comment type="caution">
    <text evidence="10">The sequence shown here is derived from an EMBL/GenBank/DDBJ whole genome shotgun (WGS) entry which is preliminary data.</text>
</comment>
<evidence type="ECO:0000256" key="2">
    <source>
        <dbReference type="ARBA" id="ARBA00022448"/>
    </source>
</evidence>
<feature type="transmembrane region" description="Helical" evidence="8">
    <location>
        <begin position="217"/>
        <end position="239"/>
    </location>
</feature>